<dbReference type="GO" id="GO:0003700">
    <property type="term" value="F:DNA-binding transcription factor activity"/>
    <property type="evidence" value="ECO:0007669"/>
    <property type="project" value="InterPro"/>
</dbReference>
<dbReference type="PROSITE" id="PS01125">
    <property type="entry name" value="ROK"/>
    <property type="match status" value="1"/>
</dbReference>
<name>A0A1H0KNF8_9ACTN</name>
<evidence type="ECO:0000313" key="3">
    <source>
        <dbReference type="EMBL" id="SDO57405.1"/>
    </source>
</evidence>
<dbReference type="Proteomes" id="UP000198741">
    <property type="component" value="Chromosome I"/>
</dbReference>
<dbReference type="PANTHER" id="PTHR18964">
    <property type="entry name" value="ROK (REPRESSOR, ORF, KINASE) FAMILY"/>
    <property type="match status" value="1"/>
</dbReference>
<dbReference type="Pfam" id="PF00480">
    <property type="entry name" value="ROK"/>
    <property type="match status" value="1"/>
</dbReference>
<dbReference type="Gene3D" id="1.10.10.10">
    <property type="entry name" value="Winged helix-like DNA-binding domain superfamily/Winged helix DNA-binding domain"/>
    <property type="match status" value="1"/>
</dbReference>
<keyword evidence="3" id="KW-0808">Transferase</keyword>
<feature type="domain" description="HTH marR-type" evidence="2">
    <location>
        <begin position="17"/>
        <end position="56"/>
    </location>
</feature>
<dbReference type="RefSeq" id="WP_197676444.1">
    <property type="nucleotide sequence ID" value="NZ_LT629710.1"/>
</dbReference>
<dbReference type="EMBL" id="LT629710">
    <property type="protein sequence ID" value="SDO57405.1"/>
    <property type="molecule type" value="Genomic_DNA"/>
</dbReference>
<dbReference type="STRING" id="1090615.SAMN04515671_1379"/>
<organism evidence="3 4">
    <name type="scientific">Nakamurella panacisegetis</name>
    <dbReference type="NCBI Taxonomy" id="1090615"/>
    <lineage>
        <taxon>Bacteria</taxon>
        <taxon>Bacillati</taxon>
        <taxon>Actinomycetota</taxon>
        <taxon>Actinomycetes</taxon>
        <taxon>Nakamurellales</taxon>
        <taxon>Nakamurellaceae</taxon>
        <taxon>Nakamurella</taxon>
    </lineage>
</organism>
<sequence length="405" mass="42315">MAYDMAITRGGLVPSAILAIIGSRGPTSRADLARLLDVSSATMTQLTKTLLARGLIVELETSPSQGGRPARLLGLARSAGSAVGVKITADHVAVVQVELDGSVGTPQLFDFDPTRPDCLDHLAHVLEGAIAEMDGPLLGVGVGVPGSVDAQDSGIVQAPTLGWPDAQVGPMLRARLGLPVLVENDVNTLAVADRLYGAGQRHSTYIVVTIGRGIGCGVVVDGSVYRGAYGGAGEIGHIPIVYDDGDLCGCGSRGCLEAYVGEDAMLRSARRDGILSSSGTTTDLLTAADAGHEGAQAIYRRAGRTLGAALSGVVHTVDPEVVVLSGEGITAWPHWEPGFQEVFRRHLLPRWRSIPFLVHTWDESKWMLGAASLVLATPFDTVGVGGSQGRLVRDRLQDNTPKVSV</sequence>
<dbReference type="SUPFAM" id="SSF53067">
    <property type="entry name" value="Actin-like ATPase domain"/>
    <property type="match status" value="1"/>
</dbReference>
<proteinExistence type="inferred from homology"/>
<dbReference type="InterPro" id="IPR049874">
    <property type="entry name" value="ROK_cs"/>
</dbReference>
<reference evidence="3 4" key="1">
    <citation type="submission" date="2016-10" db="EMBL/GenBank/DDBJ databases">
        <authorList>
            <person name="de Groot N.N."/>
        </authorList>
    </citation>
    <scope>NUCLEOTIDE SEQUENCE [LARGE SCALE GENOMIC DNA]</scope>
    <source>
        <strain evidence="4">P4-7,KCTC 19426,CECT 7604</strain>
    </source>
</reference>
<dbReference type="PANTHER" id="PTHR18964:SF149">
    <property type="entry name" value="BIFUNCTIONAL UDP-N-ACETYLGLUCOSAMINE 2-EPIMERASE_N-ACETYLMANNOSAMINE KINASE"/>
    <property type="match status" value="1"/>
</dbReference>
<dbReference type="InterPro" id="IPR043129">
    <property type="entry name" value="ATPase_NBD"/>
</dbReference>
<dbReference type="SUPFAM" id="SSF46785">
    <property type="entry name" value="Winged helix' DNA-binding domain"/>
    <property type="match status" value="1"/>
</dbReference>
<comment type="similarity">
    <text evidence="1">Belongs to the ROK (NagC/XylR) family.</text>
</comment>
<dbReference type="GO" id="GO:0016301">
    <property type="term" value="F:kinase activity"/>
    <property type="evidence" value="ECO:0007669"/>
    <property type="project" value="UniProtKB-KW"/>
</dbReference>
<protein>
    <submittedName>
        <fullName evidence="3">Sugar kinase of the NBD/HSP70 family, may contain an N-terminal HTH domain</fullName>
    </submittedName>
</protein>
<dbReference type="Pfam" id="PF01047">
    <property type="entry name" value="MarR"/>
    <property type="match status" value="1"/>
</dbReference>
<dbReference type="AlphaFoldDB" id="A0A1H0KNF8"/>
<evidence type="ECO:0000313" key="4">
    <source>
        <dbReference type="Proteomes" id="UP000198741"/>
    </source>
</evidence>
<evidence type="ECO:0000259" key="2">
    <source>
        <dbReference type="Pfam" id="PF01047"/>
    </source>
</evidence>
<accession>A0A1H0KNF8</accession>
<keyword evidence="3" id="KW-0418">Kinase</keyword>
<gene>
    <name evidence="3" type="ORF">SAMN04515671_1379</name>
</gene>
<dbReference type="InterPro" id="IPR000600">
    <property type="entry name" value="ROK"/>
</dbReference>
<dbReference type="InterPro" id="IPR036390">
    <property type="entry name" value="WH_DNA-bd_sf"/>
</dbReference>
<dbReference type="Gene3D" id="3.30.420.40">
    <property type="match status" value="2"/>
</dbReference>
<dbReference type="InterPro" id="IPR036388">
    <property type="entry name" value="WH-like_DNA-bd_sf"/>
</dbReference>
<dbReference type="InterPro" id="IPR000835">
    <property type="entry name" value="HTH_MarR-typ"/>
</dbReference>
<evidence type="ECO:0000256" key="1">
    <source>
        <dbReference type="ARBA" id="ARBA00006479"/>
    </source>
</evidence>
<keyword evidence="4" id="KW-1185">Reference proteome</keyword>